<comment type="caution">
    <text evidence="1">The sequence shown here is derived from an EMBL/GenBank/DDBJ whole genome shotgun (WGS) entry which is preliminary data.</text>
</comment>
<name>A0A813BEZ0_9DINO</name>
<dbReference type="EMBL" id="CAJNJA010070838">
    <property type="protein sequence ID" value="CAE7902010.1"/>
    <property type="molecule type" value="Genomic_DNA"/>
</dbReference>
<evidence type="ECO:0000313" key="1">
    <source>
        <dbReference type="EMBL" id="CAE7902010.1"/>
    </source>
</evidence>
<sequence length="196" mass="21299">MGHRVSPTVLNVSDYLVASAAEIQMEAGMVASRRGLSLRPGVTNLAYLLSERELSTKQGLDFRYVERYGALPSSNPELVYYLGDTAEYCTWSAVSSAIPTYRRNKHAKYWLPSMQRWMTAKERLVSMGFPCTKELAESMSVPALGATDVARAGDLLGNAMHFTTCGIMQLIALSCFGPPEGDGVALLPGAGVRDLL</sequence>
<protein>
    <submittedName>
        <fullName evidence="1">Uncharacterized protein</fullName>
    </submittedName>
</protein>
<evidence type="ECO:0000313" key="2">
    <source>
        <dbReference type="Proteomes" id="UP000601435"/>
    </source>
</evidence>
<gene>
    <name evidence="1" type="ORF">SNEC2469_LOCUS30391</name>
</gene>
<keyword evidence="2" id="KW-1185">Reference proteome</keyword>
<dbReference type="AlphaFoldDB" id="A0A813BEZ0"/>
<dbReference type="OrthoDB" id="439988at2759"/>
<accession>A0A813BEZ0</accession>
<proteinExistence type="predicted"/>
<dbReference type="Proteomes" id="UP000601435">
    <property type="component" value="Unassembled WGS sequence"/>
</dbReference>
<reference evidence="1" key="1">
    <citation type="submission" date="2021-02" db="EMBL/GenBank/DDBJ databases">
        <authorList>
            <person name="Dougan E. K."/>
            <person name="Rhodes N."/>
            <person name="Thang M."/>
            <person name="Chan C."/>
        </authorList>
    </citation>
    <scope>NUCLEOTIDE SEQUENCE</scope>
</reference>
<organism evidence="1 2">
    <name type="scientific">Symbiodinium necroappetens</name>
    <dbReference type="NCBI Taxonomy" id="1628268"/>
    <lineage>
        <taxon>Eukaryota</taxon>
        <taxon>Sar</taxon>
        <taxon>Alveolata</taxon>
        <taxon>Dinophyceae</taxon>
        <taxon>Suessiales</taxon>
        <taxon>Symbiodiniaceae</taxon>
        <taxon>Symbiodinium</taxon>
    </lineage>
</organism>